<evidence type="ECO:0000256" key="7">
    <source>
        <dbReference type="PIRSR" id="PIRSR022950-1"/>
    </source>
</evidence>
<evidence type="ECO:0000313" key="10">
    <source>
        <dbReference type="Proteomes" id="UP000005222"/>
    </source>
</evidence>
<dbReference type="HOGENOM" id="CLU_024818_3_1_1"/>
<feature type="active site" evidence="7">
    <location>
        <position position="215"/>
    </location>
</feature>
<dbReference type="eggNOG" id="KOG2564">
    <property type="taxonomic scope" value="Eukaryota"/>
</dbReference>
<accession>G8YB67</accession>
<sequence length="390" mass="44066">MSDLHKLFLKRIKERENASGLNTLSEDADPGIETQFHSENINSSSQLNRIRKLGDDKANTEILEHLESEKNILFPVQDKYYDTEFNISFQTYFSPPQGKNAPIFILHHGAGSSSMTFCKLSEALTMTNPASDKVPGVFAFDARGHGNTESDKNIDYSLSVLTRDCQFVLNSFLEKNVSDSSLFLVGHSLGGAVFTNCLVEQKVNSKNIRGLVMLDIVEETAVRALNSMPNFINKRPAFFSSLQGCIDWHIKDMYLLHNEDSAKLSIPDLLNGNSSHYYWKTDLKETSPYWSSWFTKLSENFISCGTNVAKMLILSGHETLDTNLIVGQMQGKYQLVVFNNNPKVGHFLHEDIPSQIAVTLMDFVRRNDNPEDYMKNELGFIPKWGGKINR</sequence>
<proteinExistence type="inferred from homology"/>
<feature type="domain" description="AB hydrolase-1" evidence="8">
    <location>
        <begin position="105"/>
        <end position="353"/>
    </location>
</feature>
<dbReference type="GO" id="GO:0051723">
    <property type="term" value="F:protein methylesterase activity"/>
    <property type="evidence" value="ECO:0007669"/>
    <property type="project" value="UniProtKB-EC"/>
</dbReference>
<evidence type="ECO:0000256" key="6">
    <source>
        <dbReference type="PIRNR" id="PIRNR022950"/>
    </source>
</evidence>
<evidence type="ECO:0000256" key="2">
    <source>
        <dbReference type="ARBA" id="ARBA00020672"/>
    </source>
</evidence>
<protein>
    <recommendedName>
        <fullName evidence="2 6">Protein phosphatase methylesterase 1</fullName>
        <shortName evidence="6">PME-1</shortName>
        <ecNumber evidence="6">3.1.1.-</ecNumber>
    </recommendedName>
</protein>
<dbReference type="PIRSF" id="PIRSF022950">
    <property type="entry name" value="PPase_methylesterase_euk"/>
    <property type="match status" value="1"/>
</dbReference>
<feature type="active site" evidence="7">
    <location>
        <position position="188"/>
    </location>
</feature>
<dbReference type="InterPro" id="IPR016812">
    <property type="entry name" value="PPase_methylesterase_euk"/>
</dbReference>
<comment type="similarity">
    <text evidence="1 6">Belongs to the AB hydrolase superfamily.</text>
</comment>
<dbReference type="FunCoup" id="G8YB67">
    <property type="interactions" value="1365"/>
</dbReference>
<keyword evidence="10" id="KW-1185">Reference proteome</keyword>
<name>G8YB67_PICSO</name>
<dbReference type="STRING" id="559304.G8YB67"/>
<gene>
    <name evidence="9" type="primary">Piso0_001911</name>
    <name evidence="9" type="ORF">GNLVRS01_PISO0J00581g</name>
</gene>
<dbReference type="SUPFAM" id="SSF53474">
    <property type="entry name" value="alpha/beta-Hydrolases"/>
    <property type="match status" value="1"/>
</dbReference>
<dbReference type="Gene3D" id="3.40.50.1820">
    <property type="entry name" value="alpha/beta hydrolase"/>
    <property type="match status" value="1"/>
</dbReference>
<evidence type="ECO:0000259" key="8">
    <source>
        <dbReference type="Pfam" id="PF12697"/>
    </source>
</evidence>
<dbReference type="EC" id="3.1.1.-" evidence="6"/>
<organism evidence="9 10">
    <name type="scientific">Pichia sorbitophila (strain ATCC MYA-4447 / BCRC 22081 / CBS 7064 / NBRC 10061 / NRRL Y-12695)</name>
    <name type="common">Hybrid yeast</name>
    <dbReference type="NCBI Taxonomy" id="559304"/>
    <lineage>
        <taxon>Eukaryota</taxon>
        <taxon>Fungi</taxon>
        <taxon>Dikarya</taxon>
        <taxon>Ascomycota</taxon>
        <taxon>Saccharomycotina</taxon>
        <taxon>Pichiomycetes</taxon>
        <taxon>Debaryomycetaceae</taxon>
        <taxon>Millerozyma</taxon>
    </lineage>
</organism>
<keyword evidence="4 6" id="KW-0378">Hydrolase</keyword>
<dbReference type="Pfam" id="PF12697">
    <property type="entry name" value="Abhydrolase_6"/>
    <property type="match status" value="1"/>
</dbReference>
<evidence type="ECO:0000256" key="4">
    <source>
        <dbReference type="ARBA" id="ARBA00022801"/>
    </source>
</evidence>
<evidence type="ECO:0000256" key="3">
    <source>
        <dbReference type="ARBA" id="ARBA00022487"/>
    </source>
</evidence>
<feature type="active site" evidence="7">
    <location>
        <position position="346"/>
    </location>
</feature>
<evidence type="ECO:0000256" key="5">
    <source>
        <dbReference type="ARBA" id="ARBA00049203"/>
    </source>
</evidence>
<dbReference type="InterPro" id="IPR000073">
    <property type="entry name" value="AB_hydrolase_1"/>
</dbReference>
<dbReference type="InterPro" id="IPR029058">
    <property type="entry name" value="AB_hydrolase_fold"/>
</dbReference>
<keyword evidence="3 6" id="KW-0719">Serine esterase</keyword>
<dbReference type="PANTHER" id="PTHR14189:SF0">
    <property type="entry name" value="PROTEIN PHOSPHATASE METHYLESTERASE 1"/>
    <property type="match status" value="1"/>
</dbReference>
<dbReference type="AlphaFoldDB" id="G8YB67"/>
<dbReference type="Proteomes" id="UP000005222">
    <property type="component" value="Chromosome J"/>
</dbReference>
<reference evidence="9 10" key="1">
    <citation type="journal article" date="2012" name="G3 (Bethesda)">
        <title>Pichia sorbitophila, an interspecies yeast hybrid reveals early steps of genome resolution following polyploidization.</title>
        <authorList>
            <person name="Leh Louis V."/>
            <person name="Despons L."/>
            <person name="Friedrich A."/>
            <person name="Martin T."/>
            <person name="Durrens P."/>
            <person name="Casaregola S."/>
            <person name="Neuveglise C."/>
            <person name="Fairhead C."/>
            <person name="Marck C."/>
            <person name="Cruz J.A."/>
            <person name="Straub M.L."/>
            <person name="Kugler V."/>
            <person name="Sacerdot C."/>
            <person name="Uzunov Z."/>
            <person name="Thierry A."/>
            <person name="Weiss S."/>
            <person name="Bleykasten C."/>
            <person name="De Montigny J."/>
            <person name="Jacques N."/>
            <person name="Jung P."/>
            <person name="Lemaire M."/>
            <person name="Mallet S."/>
            <person name="Morel G."/>
            <person name="Richard G.F."/>
            <person name="Sarkar A."/>
            <person name="Savel G."/>
            <person name="Schacherer J."/>
            <person name="Seret M.L."/>
            <person name="Talla E."/>
            <person name="Samson G."/>
            <person name="Jubin C."/>
            <person name="Poulain J."/>
            <person name="Vacherie B."/>
            <person name="Barbe V."/>
            <person name="Pelletier E."/>
            <person name="Sherman D.J."/>
            <person name="Westhof E."/>
            <person name="Weissenbach J."/>
            <person name="Baret P.V."/>
            <person name="Wincker P."/>
            <person name="Gaillardin C."/>
            <person name="Dujon B."/>
            <person name="Souciet J.L."/>
        </authorList>
    </citation>
    <scope>NUCLEOTIDE SEQUENCE [LARGE SCALE GENOMIC DNA]</scope>
    <source>
        <strain evidence="10">ATCC MYA-4447 / BCRC 22081 / CBS 7064 / NBRC 10061 / NRRL Y-12695</strain>
    </source>
</reference>
<comment type="catalytic activity">
    <reaction evidence="5">
        <text>[phosphatase 2A protein]-C-terminal L-leucine methyl ester + H2O = [phosphatase 2A protein]-C-terminal L-leucine + methanol + H(+)</text>
        <dbReference type="Rhea" id="RHEA:48548"/>
        <dbReference type="Rhea" id="RHEA-COMP:12134"/>
        <dbReference type="Rhea" id="RHEA-COMP:12135"/>
        <dbReference type="ChEBI" id="CHEBI:15377"/>
        <dbReference type="ChEBI" id="CHEBI:15378"/>
        <dbReference type="ChEBI" id="CHEBI:17790"/>
        <dbReference type="ChEBI" id="CHEBI:90516"/>
        <dbReference type="ChEBI" id="CHEBI:90517"/>
        <dbReference type="EC" id="3.1.1.89"/>
    </reaction>
</comment>
<dbReference type="OMA" id="VMVCHHG"/>
<comment type="function">
    <text evidence="6">Demethylates proteins that have been reversibly carboxymethylated.</text>
</comment>
<dbReference type="PANTHER" id="PTHR14189">
    <property type="entry name" value="PROTEIN PHOSPHATASE METHYLESTERASE-1 RELATED"/>
    <property type="match status" value="1"/>
</dbReference>
<evidence type="ECO:0000313" key="9">
    <source>
        <dbReference type="EMBL" id="CCE82198.1"/>
    </source>
</evidence>
<dbReference type="EMBL" id="FO082050">
    <property type="protein sequence ID" value="CCE82198.1"/>
    <property type="molecule type" value="Genomic_DNA"/>
</dbReference>
<dbReference type="OrthoDB" id="194865at2759"/>
<dbReference type="InParanoid" id="G8YB67"/>
<evidence type="ECO:0000256" key="1">
    <source>
        <dbReference type="ARBA" id="ARBA00008645"/>
    </source>
</evidence>